<organism evidence="2 3">
    <name type="scientific">Variovorax paradoxus</name>
    <dbReference type="NCBI Taxonomy" id="34073"/>
    <lineage>
        <taxon>Bacteria</taxon>
        <taxon>Pseudomonadati</taxon>
        <taxon>Pseudomonadota</taxon>
        <taxon>Betaproteobacteria</taxon>
        <taxon>Burkholderiales</taxon>
        <taxon>Comamonadaceae</taxon>
        <taxon>Variovorax</taxon>
    </lineage>
</organism>
<evidence type="ECO:0008006" key="4">
    <source>
        <dbReference type="Google" id="ProtNLM"/>
    </source>
</evidence>
<feature type="compositionally biased region" description="Low complexity" evidence="1">
    <location>
        <begin position="26"/>
        <end position="52"/>
    </location>
</feature>
<evidence type="ECO:0000313" key="2">
    <source>
        <dbReference type="EMBL" id="PZQ66998.1"/>
    </source>
</evidence>
<protein>
    <recommendedName>
        <fullName evidence="4">DUF2486 family protein</fullName>
    </recommendedName>
</protein>
<evidence type="ECO:0000313" key="3">
    <source>
        <dbReference type="Proteomes" id="UP000249135"/>
    </source>
</evidence>
<name>A0A2W5PQL0_VARPD</name>
<gene>
    <name evidence="2" type="ORF">DI563_22250</name>
</gene>
<comment type="caution">
    <text evidence="2">The sequence shown here is derived from an EMBL/GenBank/DDBJ whole genome shotgun (WGS) entry which is preliminary data.</text>
</comment>
<dbReference type="AlphaFoldDB" id="A0A2W5PQL0"/>
<sequence>MNSGQRTPPRFVPTLTTVVDLSAPRPESLSESSAPVEAAPASAGEPLPAAVPTASPAADALALPASPAFVALTDADAFRIEEELLHRVLQRVDLSLEERLTEAVSAAVQQQLDAMVPRLRSEIETVLRFLVVEALARELSENTGSAPGSGAPALG</sequence>
<proteinExistence type="predicted"/>
<dbReference type="EMBL" id="QFPP01000376">
    <property type="protein sequence ID" value="PZQ66998.1"/>
    <property type="molecule type" value="Genomic_DNA"/>
</dbReference>
<accession>A0A2W5PQL0</accession>
<evidence type="ECO:0000256" key="1">
    <source>
        <dbReference type="SAM" id="MobiDB-lite"/>
    </source>
</evidence>
<dbReference type="Proteomes" id="UP000249135">
    <property type="component" value="Unassembled WGS sequence"/>
</dbReference>
<feature type="region of interest" description="Disordered" evidence="1">
    <location>
        <begin position="1"/>
        <end position="52"/>
    </location>
</feature>
<reference evidence="2 3" key="1">
    <citation type="submission" date="2017-08" db="EMBL/GenBank/DDBJ databases">
        <title>Infants hospitalized years apart are colonized by the same room-sourced microbial strains.</title>
        <authorList>
            <person name="Brooks B."/>
            <person name="Olm M.R."/>
            <person name="Firek B.A."/>
            <person name="Baker R."/>
            <person name="Thomas B.C."/>
            <person name="Morowitz M.J."/>
            <person name="Banfield J.F."/>
        </authorList>
    </citation>
    <scope>NUCLEOTIDE SEQUENCE [LARGE SCALE GENOMIC DNA]</scope>
    <source>
        <strain evidence="2">S2_005_003_R2_41</strain>
    </source>
</reference>